<feature type="region of interest" description="Disordered" evidence="1">
    <location>
        <begin position="1"/>
        <end position="30"/>
    </location>
</feature>
<evidence type="ECO:0000313" key="3">
    <source>
        <dbReference type="Proteomes" id="UP000324222"/>
    </source>
</evidence>
<proteinExistence type="predicted"/>
<dbReference type="Proteomes" id="UP000324222">
    <property type="component" value="Unassembled WGS sequence"/>
</dbReference>
<reference evidence="2 3" key="1">
    <citation type="submission" date="2019-05" db="EMBL/GenBank/DDBJ databases">
        <title>Another draft genome of Portunus trituberculatus and its Hox gene families provides insights of decapod evolution.</title>
        <authorList>
            <person name="Jeong J.-H."/>
            <person name="Song I."/>
            <person name="Kim S."/>
            <person name="Choi T."/>
            <person name="Kim D."/>
            <person name="Ryu S."/>
            <person name="Kim W."/>
        </authorList>
    </citation>
    <scope>NUCLEOTIDE SEQUENCE [LARGE SCALE GENOMIC DNA]</scope>
    <source>
        <tissue evidence="2">Muscle</tissue>
    </source>
</reference>
<evidence type="ECO:0000256" key="1">
    <source>
        <dbReference type="SAM" id="MobiDB-lite"/>
    </source>
</evidence>
<sequence length="90" mass="10261">MMNKNKNKTEKNNNKTRKYNKDRKTNKRDKKERLLINSVIIITIMQDEGISKVSSLISSSSSSRLLQFSSPFQQVNARRVTALIASPSCT</sequence>
<evidence type="ECO:0000313" key="2">
    <source>
        <dbReference type="EMBL" id="MPC74073.1"/>
    </source>
</evidence>
<dbReference type="EMBL" id="VSRR010038186">
    <property type="protein sequence ID" value="MPC74073.1"/>
    <property type="molecule type" value="Genomic_DNA"/>
</dbReference>
<protein>
    <submittedName>
        <fullName evidence="2">Uncharacterized protein</fullName>
    </submittedName>
</protein>
<feature type="compositionally biased region" description="Basic residues" evidence="1">
    <location>
        <begin position="14"/>
        <end position="28"/>
    </location>
</feature>
<comment type="caution">
    <text evidence="2">The sequence shown here is derived from an EMBL/GenBank/DDBJ whole genome shotgun (WGS) entry which is preliminary data.</text>
</comment>
<accession>A0A5B7HVR3</accession>
<dbReference type="AlphaFoldDB" id="A0A5B7HVR3"/>
<gene>
    <name evidence="2" type="ORF">E2C01_068418</name>
</gene>
<keyword evidence="3" id="KW-1185">Reference proteome</keyword>
<organism evidence="2 3">
    <name type="scientific">Portunus trituberculatus</name>
    <name type="common">Swimming crab</name>
    <name type="synonym">Neptunus trituberculatus</name>
    <dbReference type="NCBI Taxonomy" id="210409"/>
    <lineage>
        <taxon>Eukaryota</taxon>
        <taxon>Metazoa</taxon>
        <taxon>Ecdysozoa</taxon>
        <taxon>Arthropoda</taxon>
        <taxon>Crustacea</taxon>
        <taxon>Multicrustacea</taxon>
        <taxon>Malacostraca</taxon>
        <taxon>Eumalacostraca</taxon>
        <taxon>Eucarida</taxon>
        <taxon>Decapoda</taxon>
        <taxon>Pleocyemata</taxon>
        <taxon>Brachyura</taxon>
        <taxon>Eubrachyura</taxon>
        <taxon>Portunoidea</taxon>
        <taxon>Portunidae</taxon>
        <taxon>Portuninae</taxon>
        <taxon>Portunus</taxon>
    </lineage>
</organism>
<name>A0A5B7HVR3_PORTR</name>